<keyword evidence="10 12" id="KW-1133">Transmembrane helix</keyword>
<dbReference type="EC" id="2.3.2.27" evidence="3"/>
<keyword evidence="15" id="KW-1185">Reference proteome</keyword>
<evidence type="ECO:0000256" key="5">
    <source>
        <dbReference type="ARBA" id="ARBA00022692"/>
    </source>
</evidence>
<accession>A0A238X5W9</accession>
<evidence type="ECO:0000256" key="10">
    <source>
        <dbReference type="ARBA" id="ARBA00022989"/>
    </source>
</evidence>
<dbReference type="GO" id="GO:0008270">
    <property type="term" value="F:zinc ion binding"/>
    <property type="evidence" value="ECO:0007669"/>
    <property type="project" value="UniProtKB-KW"/>
</dbReference>
<dbReference type="EMBL" id="FZNQ01000013">
    <property type="protein sequence ID" value="SNR53981.1"/>
    <property type="molecule type" value="Genomic_DNA"/>
</dbReference>
<keyword evidence="7" id="KW-0863">Zinc-finger</keyword>
<keyword evidence="9" id="KW-0862">Zinc</keyword>
<keyword evidence="5 12" id="KW-0812">Transmembrane</keyword>
<protein>
    <recommendedName>
        <fullName evidence="3">RING-type E3 ubiquitin transferase</fullName>
        <ecNumber evidence="3">2.3.2.27</ecNumber>
    </recommendedName>
</protein>
<sequence length="254" mass="27012">MDLGSLLIGVVIAGLGIAGFGIGAKALSRWRRLGANDPVRIREAITQSGLVEIEGTVRSGEATLESPHFREECVAYECKTEERRRRASRSGSRSTWRTIDSDEDARPFVVADESGTAYVDPEGASFSLASERTRKTNEQGEPVPDDSMLNFSLSINLPGMNTAGINNRRFTEKRLDVGSQCYVVGAAGRPPAEVDADVAIDGSEASTFLISDATEAETRRRLLLRGAGYTVGGIAGIAIGIGLLGPELLVAING</sequence>
<dbReference type="RefSeq" id="WP_089385315.1">
    <property type="nucleotide sequence ID" value="NZ_FZNQ01000013.1"/>
</dbReference>
<evidence type="ECO:0000256" key="7">
    <source>
        <dbReference type="ARBA" id="ARBA00022771"/>
    </source>
</evidence>
<feature type="domain" description="E3 Ubiquitin ligase MUL1-like" evidence="13">
    <location>
        <begin position="81"/>
        <end position="240"/>
    </location>
</feature>
<dbReference type="GO" id="GO:0016020">
    <property type="term" value="C:membrane"/>
    <property type="evidence" value="ECO:0007669"/>
    <property type="project" value="UniProtKB-SubCell"/>
</dbReference>
<evidence type="ECO:0000256" key="6">
    <source>
        <dbReference type="ARBA" id="ARBA00022723"/>
    </source>
</evidence>
<comment type="subcellular location">
    <subcellularLocation>
        <location evidence="2">Membrane</location>
        <topology evidence="2">Multi-pass membrane protein</topology>
    </subcellularLocation>
</comment>
<dbReference type="InterPro" id="IPR022170">
    <property type="entry name" value="MUL1-like"/>
</dbReference>
<keyword evidence="6" id="KW-0479">Metal-binding</keyword>
<evidence type="ECO:0000313" key="15">
    <source>
        <dbReference type="Proteomes" id="UP000198397"/>
    </source>
</evidence>
<comment type="catalytic activity">
    <reaction evidence="1">
        <text>S-ubiquitinyl-[E2 ubiquitin-conjugating enzyme]-L-cysteine + [acceptor protein]-L-lysine = [E2 ubiquitin-conjugating enzyme]-L-cysteine + N(6)-ubiquitinyl-[acceptor protein]-L-lysine.</text>
        <dbReference type="EC" id="2.3.2.27"/>
    </reaction>
</comment>
<keyword evidence="14" id="KW-0436">Ligase</keyword>
<evidence type="ECO:0000313" key="14">
    <source>
        <dbReference type="EMBL" id="SNR53981.1"/>
    </source>
</evidence>
<dbReference type="OrthoDB" id="170690at2157"/>
<reference evidence="14 15" key="1">
    <citation type="submission" date="2017-06" db="EMBL/GenBank/DDBJ databases">
        <authorList>
            <person name="Kim H.J."/>
            <person name="Triplett B.A."/>
        </authorList>
    </citation>
    <scope>NUCLEOTIDE SEQUENCE [LARGE SCALE GENOMIC DNA]</scope>
    <source>
        <strain evidence="14 15">DSM 8800</strain>
    </source>
</reference>
<keyword evidence="4" id="KW-0808">Transferase</keyword>
<evidence type="ECO:0000256" key="2">
    <source>
        <dbReference type="ARBA" id="ARBA00004141"/>
    </source>
</evidence>
<organism evidence="14 15">
    <name type="scientific">Halorubrum vacuolatum</name>
    <name type="common">Natronobacterium vacuolatum</name>
    <dbReference type="NCBI Taxonomy" id="63740"/>
    <lineage>
        <taxon>Archaea</taxon>
        <taxon>Methanobacteriati</taxon>
        <taxon>Methanobacteriota</taxon>
        <taxon>Stenosarchaea group</taxon>
        <taxon>Halobacteria</taxon>
        <taxon>Halobacteriales</taxon>
        <taxon>Haloferacaceae</taxon>
        <taxon>Halorubrum</taxon>
    </lineage>
</organism>
<evidence type="ECO:0000256" key="1">
    <source>
        <dbReference type="ARBA" id="ARBA00000900"/>
    </source>
</evidence>
<dbReference type="GO" id="GO:0061630">
    <property type="term" value="F:ubiquitin protein ligase activity"/>
    <property type="evidence" value="ECO:0007669"/>
    <property type="project" value="UniProtKB-EC"/>
</dbReference>
<gene>
    <name evidence="14" type="ORF">SAMN06264855_11372</name>
</gene>
<keyword evidence="11 12" id="KW-0472">Membrane</keyword>
<feature type="transmembrane region" description="Helical" evidence="12">
    <location>
        <begin position="6"/>
        <end position="24"/>
    </location>
</feature>
<evidence type="ECO:0000256" key="8">
    <source>
        <dbReference type="ARBA" id="ARBA00022786"/>
    </source>
</evidence>
<keyword evidence="8" id="KW-0833">Ubl conjugation pathway</keyword>
<evidence type="ECO:0000259" key="13">
    <source>
        <dbReference type="Pfam" id="PF12483"/>
    </source>
</evidence>
<evidence type="ECO:0000256" key="3">
    <source>
        <dbReference type="ARBA" id="ARBA00012483"/>
    </source>
</evidence>
<feature type="transmembrane region" description="Helical" evidence="12">
    <location>
        <begin position="229"/>
        <end position="252"/>
    </location>
</feature>
<dbReference type="Pfam" id="PF12483">
    <property type="entry name" value="GIDE"/>
    <property type="match status" value="1"/>
</dbReference>
<dbReference type="AlphaFoldDB" id="A0A238X5W9"/>
<evidence type="ECO:0000256" key="4">
    <source>
        <dbReference type="ARBA" id="ARBA00022679"/>
    </source>
</evidence>
<name>A0A238X5W9_HALVU</name>
<proteinExistence type="predicted"/>
<dbReference type="GO" id="GO:0016874">
    <property type="term" value="F:ligase activity"/>
    <property type="evidence" value="ECO:0007669"/>
    <property type="project" value="UniProtKB-KW"/>
</dbReference>
<dbReference type="GO" id="GO:0016567">
    <property type="term" value="P:protein ubiquitination"/>
    <property type="evidence" value="ECO:0007669"/>
    <property type="project" value="InterPro"/>
</dbReference>
<evidence type="ECO:0000256" key="11">
    <source>
        <dbReference type="ARBA" id="ARBA00023136"/>
    </source>
</evidence>
<dbReference type="Proteomes" id="UP000198397">
    <property type="component" value="Unassembled WGS sequence"/>
</dbReference>
<evidence type="ECO:0000256" key="12">
    <source>
        <dbReference type="SAM" id="Phobius"/>
    </source>
</evidence>
<evidence type="ECO:0000256" key="9">
    <source>
        <dbReference type="ARBA" id="ARBA00022833"/>
    </source>
</evidence>